<dbReference type="InterPro" id="IPR045864">
    <property type="entry name" value="aa-tRNA-synth_II/BPL/LPL"/>
</dbReference>
<evidence type="ECO:0000256" key="11">
    <source>
        <dbReference type="ARBA" id="ARBA00023146"/>
    </source>
</evidence>
<protein>
    <recommendedName>
        <fullName evidence="12">Alanine--tRNA ligase</fullName>
        <ecNumber evidence="12">6.1.1.7</ecNumber>
    </recommendedName>
    <alternativeName>
        <fullName evidence="12">Alanyl-tRNA synthetase</fullName>
        <shortName evidence="12">AlaRS</shortName>
    </alternativeName>
</protein>
<evidence type="ECO:0000256" key="10">
    <source>
        <dbReference type="ARBA" id="ARBA00022917"/>
    </source>
</evidence>
<evidence type="ECO:0000256" key="8">
    <source>
        <dbReference type="ARBA" id="ARBA00022840"/>
    </source>
</evidence>
<evidence type="ECO:0000313" key="16">
    <source>
        <dbReference type="Proteomes" id="UP000647424"/>
    </source>
</evidence>
<dbReference type="InterPro" id="IPR018164">
    <property type="entry name" value="Ala-tRNA-synth_IIc_N"/>
</dbReference>
<dbReference type="InterPro" id="IPR018163">
    <property type="entry name" value="Thr/Ala-tRNA-synth_IIc_edit"/>
</dbReference>
<feature type="domain" description="Alanyl-transfer RNA synthetases family profile" evidence="14">
    <location>
        <begin position="6"/>
        <end position="717"/>
    </location>
</feature>
<evidence type="ECO:0000256" key="4">
    <source>
        <dbReference type="ARBA" id="ARBA00022598"/>
    </source>
</evidence>
<dbReference type="GO" id="GO:0002161">
    <property type="term" value="F:aminoacyl-tRNA deacylase activity"/>
    <property type="evidence" value="ECO:0007669"/>
    <property type="project" value="TreeGrafter"/>
</dbReference>
<dbReference type="InterPro" id="IPR018165">
    <property type="entry name" value="Ala-tRNA-synth_IIc_core"/>
</dbReference>
<dbReference type="SUPFAM" id="SSF55186">
    <property type="entry name" value="ThrRS/AlaRS common domain"/>
    <property type="match status" value="1"/>
</dbReference>
<feature type="binding site" evidence="12">
    <location>
        <position position="573"/>
    </location>
    <ligand>
        <name>Zn(2+)</name>
        <dbReference type="ChEBI" id="CHEBI:29105"/>
    </ligand>
</feature>
<keyword evidence="13" id="KW-0175">Coiled coil</keyword>
<name>A0A927FHJ4_9BURK</name>
<evidence type="ECO:0000256" key="1">
    <source>
        <dbReference type="ARBA" id="ARBA00004496"/>
    </source>
</evidence>
<dbReference type="SMART" id="SM00863">
    <property type="entry name" value="tRNA_SAD"/>
    <property type="match status" value="1"/>
</dbReference>
<evidence type="ECO:0000256" key="6">
    <source>
        <dbReference type="ARBA" id="ARBA00022741"/>
    </source>
</evidence>
<evidence type="ECO:0000256" key="13">
    <source>
        <dbReference type="SAM" id="Coils"/>
    </source>
</evidence>
<dbReference type="InterPro" id="IPR003156">
    <property type="entry name" value="DHHA1_dom"/>
</dbReference>
<keyword evidence="8 12" id="KW-0067">ATP-binding</keyword>
<dbReference type="FunFam" id="2.40.30.130:FF:000001">
    <property type="entry name" value="Alanine--tRNA ligase"/>
    <property type="match status" value="1"/>
</dbReference>
<dbReference type="Gene3D" id="3.30.930.10">
    <property type="entry name" value="Bira Bifunctional Protein, Domain 2"/>
    <property type="match status" value="1"/>
</dbReference>
<keyword evidence="16" id="KW-1185">Reference proteome</keyword>
<comment type="domain">
    <text evidence="12">Consists of three domains; the N-terminal catalytic domain, the editing domain and the C-terminal C-Ala domain. The editing domain removes incorrectly charged amino acids, while the C-Ala domain, along with tRNA(Ala), serves as a bridge to cooperatively bring together the editing and aminoacylation centers thus stimulating deacylation of misacylated tRNAs.</text>
</comment>
<dbReference type="Gene3D" id="3.30.54.20">
    <property type="match status" value="1"/>
</dbReference>
<comment type="cofactor">
    <cofactor evidence="12">
        <name>Zn(2+)</name>
        <dbReference type="ChEBI" id="CHEBI:29105"/>
    </cofactor>
    <text evidence="12">Binds 1 zinc ion per subunit.</text>
</comment>
<dbReference type="GO" id="GO:0000049">
    <property type="term" value="F:tRNA binding"/>
    <property type="evidence" value="ECO:0007669"/>
    <property type="project" value="UniProtKB-KW"/>
</dbReference>
<evidence type="ECO:0000256" key="2">
    <source>
        <dbReference type="ARBA" id="ARBA00008226"/>
    </source>
</evidence>
<feature type="binding site" evidence="12">
    <location>
        <position position="674"/>
    </location>
    <ligand>
        <name>Zn(2+)</name>
        <dbReference type="ChEBI" id="CHEBI:29105"/>
    </ligand>
</feature>
<keyword evidence="3 12" id="KW-0820">tRNA-binding</keyword>
<dbReference type="NCBIfam" id="TIGR00344">
    <property type="entry name" value="alaS"/>
    <property type="match status" value="1"/>
</dbReference>
<dbReference type="FunFam" id="3.30.930.10:FF:000004">
    <property type="entry name" value="Alanine--tRNA ligase"/>
    <property type="match status" value="1"/>
</dbReference>
<dbReference type="Gene3D" id="2.40.30.130">
    <property type="match status" value="1"/>
</dbReference>
<dbReference type="HAMAP" id="MF_00036_B">
    <property type="entry name" value="Ala_tRNA_synth_B"/>
    <property type="match status" value="1"/>
</dbReference>
<dbReference type="InterPro" id="IPR050058">
    <property type="entry name" value="Ala-tRNA_ligase"/>
</dbReference>
<dbReference type="GO" id="GO:0005829">
    <property type="term" value="C:cytosol"/>
    <property type="evidence" value="ECO:0007669"/>
    <property type="project" value="TreeGrafter"/>
</dbReference>
<evidence type="ECO:0000256" key="5">
    <source>
        <dbReference type="ARBA" id="ARBA00022723"/>
    </source>
</evidence>
<keyword evidence="5 12" id="KW-0479">Metal-binding</keyword>
<feature type="coiled-coil region" evidence="13">
    <location>
        <begin position="742"/>
        <end position="769"/>
    </location>
</feature>
<evidence type="ECO:0000259" key="14">
    <source>
        <dbReference type="PROSITE" id="PS50860"/>
    </source>
</evidence>
<reference evidence="15" key="1">
    <citation type="submission" date="2020-09" db="EMBL/GenBank/DDBJ databases">
        <title>Genome seq and assembly of Limnohabitants sp.</title>
        <authorList>
            <person name="Chhetri G."/>
        </authorList>
    </citation>
    <scope>NUCLEOTIDE SEQUENCE</scope>
    <source>
        <strain evidence="15">JUR4</strain>
    </source>
</reference>
<dbReference type="Gene3D" id="6.10.250.550">
    <property type="match status" value="1"/>
</dbReference>
<accession>A0A927FHJ4</accession>
<dbReference type="GO" id="GO:0045892">
    <property type="term" value="P:negative regulation of DNA-templated transcription"/>
    <property type="evidence" value="ECO:0007669"/>
    <property type="project" value="TreeGrafter"/>
</dbReference>
<dbReference type="FunFam" id="3.30.54.20:FF:000001">
    <property type="entry name" value="Alanine--tRNA ligase"/>
    <property type="match status" value="1"/>
</dbReference>
<dbReference type="PRINTS" id="PR00980">
    <property type="entry name" value="TRNASYNTHALA"/>
</dbReference>
<dbReference type="SUPFAM" id="SSF50447">
    <property type="entry name" value="Translation proteins"/>
    <property type="match status" value="1"/>
</dbReference>
<dbReference type="GO" id="GO:0005524">
    <property type="term" value="F:ATP binding"/>
    <property type="evidence" value="ECO:0007669"/>
    <property type="project" value="UniProtKB-UniRule"/>
</dbReference>
<evidence type="ECO:0000256" key="3">
    <source>
        <dbReference type="ARBA" id="ARBA00022555"/>
    </source>
</evidence>
<feature type="binding site" evidence="12">
    <location>
        <position position="678"/>
    </location>
    <ligand>
        <name>Zn(2+)</name>
        <dbReference type="ChEBI" id="CHEBI:29105"/>
    </ligand>
</feature>
<dbReference type="InterPro" id="IPR018162">
    <property type="entry name" value="Ala-tRNA-ligase_IIc_anticod-bd"/>
</dbReference>
<comment type="caution">
    <text evidence="15">The sequence shown here is derived from an EMBL/GenBank/DDBJ whole genome shotgun (WGS) entry which is preliminary data.</text>
</comment>
<dbReference type="EC" id="6.1.1.7" evidence="12"/>
<dbReference type="GO" id="GO:0008270">
    <property type="term" value="F:zinc ion binding"/>
    <property type="evidence" value="ECO:0007669"/>
    <property type="project" value="UniProtKB-UniRule"/>
</dbReference>
<feature type="binding site" evidence="12">
    <location>
        <position position="577"/>
    </location>
    <ligand>
        <name>Zn(2+)</name>
        <dbReference type="ChEBI" id="CHEBI:29105"/>
    </ligand>
</feature>
<dbReference type="SUPFAM" id="SSF101353">
    <property type="entry name" value="Putative anticodon-binding domain of alanyl-tRNA synthetase (AlaRS)"/>
    <property type="match status" value="1"/>
</dbReference>
<comment type="similarity">
    <text evidence="2 12">Belongs to the class-II aminoacyl-tRNA synthetase family.</text>
</comment>
<dbReference type="InterPro" id="IPR012947">
    <property type="entry name" value="tRNA_SAD"/>
</dbReference>
<dbReference type="CDD" id="cd00673">
    <property type="entry name" value="AlaRS_core"/>
    <property type="match status" value="1"/>
</dbReference>
<dbReference type="PROSITE" id="PS50860">
    <property type="entry name" value="AA_TRNA_LIGASE_II_ALA"/>
    <property type="match status" value="1"/>
</dbReference>
<comment type="function">
    <text evidence="12">Catalyzes the attachment of alanine to tRNA(Ala) in a two-step reaction: alanine is first activated by ATP to form Ala-AMP and then transferred to the acceptor end of tRNA(Ala). Also edits incorrectly charged Ser-tRNA(Ala) and Gly-tRNA(Ala) via its editing domain.</text>
</comment>
<proteinExistence type="inferred from homology"/>
<evidence type="ECO:0000256" key="12">
    <source>
        <dbReference type="HAMAP-Rule" id="MF_00036"/>
    </source>
</evidence>
<keyword evidence="12" id="KW-0963">Cytoplasm</keyword>
<dbReference type="Gene3D" id="3.10.310.40">
    <property type="match status" value="1"/>
</dbReference>
<dbReference type="GO" id="GO:0006419">
    <property type="term" value="P:alanyl-tRNA aminoacylation"/>
    <property type="evidence" value="ECO:0007669"/>
    <property type="project" value="UniProtKB-UniRule"/>
</dbReference>
<evidence type="ECO:0000256" key="7">
    <source>
        <dbReference type="ARBA" id="ARBA00022833"/>
    </source>
</evidence>
<evidence type="ECO:0000313" key="15">
    <source>
        <dbReference type="EMBL" id="MBD8050801.1"/>
    </source>
</evidence>
<keyword evidence="9 12" id="KW-0694">RNA-binding</keyword>
<keyword evidence="4 12" id="KW-0436">Ligase</keyword>
<evidence type="ECO:0000256" key="9">
    <source>
        <dbReference type="ARBA" id="ARBA00022884"/>
    </source>
</evidence>
<keyword evidence="11 12" id="KW-0030">Aminoacyl-tRNA synthetase</keyword>
<dbReference type="Pfam" id="PF07973">
    <property type="entry name" value="tRNA_SAD"/>
    <property type="match status" value="1"/>
</dbReference>
<dbReference type="PANTHER" id="PTHR11777">
    <property type="entry name" value="ALANYL-TRNA SYNTHETASE"/>
    <property type="match status" value="1"/>
</dbReference>
<keyword evidence="10 12" id="KW-0648">Protein biosynthesis</keyword>
<comment type="catalytic activity">
    <reaction evidence="12">
        <text>tRNA(Ala) + L-alanine + ATP = L-alanyl-tRNA(Ala) + AMP + diphosphate</text>
        <dbReference type="Rhea" id="RHEA:12540"/>
        <dbReference type="Rhea" id="RHEA-COMP:9657"/>
        <dbReference type="Rhea" id="RHEA-COMP:9923"/>
        <dbReference type="ChEBI" id="CHEBI:30616"/>
        <dbReference type="ChEBI" id="CHEBI:33019"/>
        <dbReference type="ChEBI" id="CHEBI:57972"/>
        <dbReference type="ChEBI" id="CHEBI:78442"/>
        <dbReference type="ChEBI" id="CHEBI:78497"/>
        <dbReference type="ChEBI" id="CHEBI:456215"/>
        <dbReference type="EC" id="6.1.1.7"/>
    </reaction>
</comment>
<dbReference type="SUPFAM" id="SSF55681">
    <property type="entry name" value="Class II aaRS and biotin synthetases"/>
    <property type="match status" value="1"/>
</dbReference>
<dbReference type="RefSeq" id="WP_191819282.1">
    <property type="nucleotide sequence ID" value="NZ_JACYFT010000002.1"/>
</dbReference>
<keyword evidence="6 12" id="KW-0547">Nucleotide-binding</keyword>
<sequence length="885" mass="95410">MSQSVISVADIRKTFLDFFASKGHTVVASSPLVPGNDPTLMFTNSGMVQFKDVFLGSDKRSYVRAASVQACLRAGGKHNDLENVGYTARHHTFFEMLGNWSFGDYFKRESLQWAWELLTEVYKLPADKLYATVYLEDDEAYGIWEDIFVKAGWTRERIVQETRIIRIGDNKGGRYKSDNFWMMADTGPCGPCSEIFYDHGPHIPGGPPGSPEEDGDRFIEIWNNVFMQFNMHEDGSVTPLPAPCVDTGMGLERLAAILQHVHSNYEIDIFDALIKAAARETGCTDLSNKSLRVIADHIRATAFLVSDGVVPSNEGRGYVQRRIVRRAIRHGYKLGKKSPFFHKLVPDLVELMGAAYPNLANQADRITDILRIEEERFFETLQSGMQILDAALEGGVKVLPGEVAFKLHDTYGFPLDLSADVCRERDLSVDEAGFAVAMEKQKAQARAAGKFKMDKALDYSGAGNDFVGYEDLTANAKVLALYADGNAVTELKAGQAGVVVLDTTPFYAESGGQVGDQGMIHNAGGQFNVADTLKIKADVFGHHGELKTGSLKVGDAVQAHVDTAMRAATVRNHSATHLMHKALREVLGSHVQQKGSLVNAERTRFDFAHNAPLTDAEIERIEEIVNSEIIANRPTHARVMDIESAQKTGAMMLFGEKYGENVRVLDIGTSRELCGGTHVNATGEIGVFKVLSESGVAAGVRRIEAITGPRALASIDQELGGIKAVAKLLKVPASGASIAAAVESLLIEKKAMEKELAAAKGKLASAQGDELMKQAVDVKGVQLLVATLEGADAKTLRDTMDKLKDKIKTAVIVLTAVDGEKVQIAAGVTADTTGKVKAGELASFVAGQVGGKGGGKPDMAMAGGTNAAALPAALASVQAWVAERV</sequence>
<dbReference type="InterPro" id="IPR009000">
    <property type="entry name" value="Transl_B-barrel_sf"/>
</dbReference>
<dbReference type="EMBL" id="JACYFT010000002">
    <property type="protein sequence ID" value="MBD8050801.1"/>
    <property type="molecule type" value="Genomic_DNA"/>
</dbReference>
<dbReference type="InterPro" id="IPR002318">
    <property type="entry name" value="Ala-tRNA-lgiase_IIc"/>
</dbReference>
<keyword evidence="7 12" id="KW-0862">Zinc</keyword>
<dbReference type="Pfam" id="PF01411">
    <property type="entry name" value="tRNA-synt_2c"/>
    <property type="match status" value="1"/>
</dbReference>
<dbReference type="FunFam" id="3.30.980.10:FF:000004">
    <property type="entry name" value="Alanine--tRNA ligase, cytoplasmic"/>
    <property type="match status" value="1"/>
</dbReference>
<dbReference type="InterPro" id="IPR023033">
    <property type="entry name" value="Ala_tRNA_ligase_euk/bac"/>
</dbReference>
<dbReference type="Proteomes" id="UP000647424">
    <property type="component" value="Unassembled WGS sequence"/>
</dbReference>
<dbReference type="GO" id="GO:0004813">
    <property type="term" value="F:alanine-tRNA ligase activity"/>
    <property type="evidence" value="ECO:0007669"/>
    <property type="project" value="UniProtKB-UniRule"/>
</dbReference>
<dbReference type="PANTHER" id="PTHR11777:SF9">
    <property type="entry name" value="ALANINE--TRNA LIGASE, CYTOPLASMIC"/>
    <property type="match status" value="1"/>
</dbReference>
<gene>
    <name evidence="12 15" type="primary">alaS</name>
    <name evidence="15" type="ORF">IC609_09605</name>
</gene>
<dbReference type="Pfam" id="PF02272">
    <property type="entry name" value="DHHA1"/>
    <property type="match status" value="1"/>
</dbReference>
<dbReference type="Gene3D" id="3.30.980.10">
    <property type="entry name" value="Threonyl-trna Synthetase, Chain A, domain 2"/>
    <property type="match status" value="1"/>
</dbReference>
<dbReference type="FunFam" id="3.10.310.40:FF:000001">
    <property type="entry name" value="Alanine--tRNA ligase"/>
    <property type="match status" value="1"/>
</dbReference>
<comment type="subcellular location">
    <subcellularLocation>
        <location evidence="1 12">Cytoplasm</location>
    </subcellularLocation>
</comment>
<organism evidence="15 16">
    <name type="scientific">Limnohabitans radicicola</name>
    <dbReference type="NCBI Taxonomy" id="2771427"/>
    <lineage>
        <taxon>Bacteria</taxon>
        <taxon>Pseudomonadati</taxon>
        <taxon>Pseudomonadota</taxon>
        <taxon>Betaproteobacteria</taxon>
        <taxon>Burkholderiales</taxon>
        <taxon>Comamonadaceae</taxon>
        <taxon>Limnohabitans</taxon>
    </lineage>
</organism>
<dbReference type="AlphaFoldDB" id="A0A927FHJ4"/>